<evidence type="ECO:0000313" key="4">
    <source>
        <dbReference type="EMBL" id="TVY56104.1"/>
    </source>
</evidence>
<dbReference type="OrthoDB" id="3543306at2759"/>
<dbReference type="AlphaFoldDB" id="A0A7D8YSH7"/>
<dbReference type="GO" id="GO:0009820">
    <property type="term" value="P:alkaloid metabolic process"/>
    <property type="evidence" value="ECO:0007669"/>
    <property type="project" value="InterPro"/>
</dbReference>
<dbReference type="EMBL" id="QGMG01000186">
    <property type="protein sequence ID" value="TVY56104.1"/>
    <property type="molecule type" value="Genomic_DNA"/>
</dbReference>
<evidence type="ECO:0000256" key="2">
    <source>
        <dbReference type="ARBA" id="ARBA00022679"/>
    </source>
</evidence>
<sequence>MHLMKAEEDIGVDQIKESQSEEPWDYVNSLIHFRKDDSQFWWDRTGSMFAKLLQGAGYSAAEQYRELFFYAMFVAPELGPAPDSNGNVQRWESPTTPDCTPIDFSWEFGSGNNAVVRYSFEPIGPHAGTVLDPLNQYASDNWILRLQKQNMVPGLDLTWYNYFTHFILPQEERKRTTGDFIEQTTPKGGVIVALDIEKTGSMMKTYLYPGLKAEELGVSNLEVIKQAIRGLPSDQYKSLNVEPLLHYLDMATAKYGFETLILGIDCLAPQDARIKIYVRGPHTSLEYLMDALTLGGQLDLSGNEEALTDLKDFWQTFLADAPDILPDALGRANPGFYYTVGYGKPVSAKVYLSPQYFCKNEKDVLDRLRRYFSTRTSSSVVTDDYEKAVENIYGTERLKNHCGSHYYVGCALHKGRLRVVTYLNPQIFDREKELIKDKLIPSAAHSGGSSSYYDTFLASIGAIGRRILG</sequence>
<dbReference type="NCBIfam" id="TIGR03429">
    <property type="entry name" value="arom_pren_DMATS"/>
    <property type="match status" value="1"/>
</dbReference>
<keyword evidence="5" id="KW-1185">Reference proteome</keyword>
<feature type="binding site" evidence="3">
    <location>
        <position position="206"/>
    </location>
    <ligand>
        <name>dimethylallyl diphosphate</name>
        <dbReference type="ChEBI" id="CHEBI:57623"/>
    </ligand>
</feature>
<evidence type="ECO:0000313" key="5">
    <source>
        <dbReference type="Proteomes" id="UP000481288"/>
    </source>
</evidence>
<evidence type="ECO:0000256" key="3">
    <source>
        <dbReference type="PIRSR" id="PIRSR000509-1"/>
    </source>
</evidence>
<dbReference type="SFLD" id="SFLDS00036">
    <property type="entry name" value="Aromatic_Prenyltransferase"/>
    <property type="match status" value="1"/>
</dbReference>
<comment type="similarity">
    <text evidence="1">Belongs to the tryptophan dimethylallyltransferase family.</text>
</comment>
<protein>
    <submittedName>
        <fullName evidence="4">4-O-dimethylallyl-L-tyrosine synthase</fullName>
    </submittedName>
</protein>
<feature type="binding site" evidence="3">
    <location>
        <position position="422"/>
    </location>
    <ligand>
        <name>dimethylallyl diphosphate</name>
        <dbReference type="ChEBI" id="CHEBI:57623"/>
    </ligand>
</feature>
<feature type="binding site" evidence="3">
    <location>
        <position position="204"/>
    </location>
    <ligand>
        <name>dimethylallyl diphosphate</name>
        <dbReference type="ChEBI" id="CHEBI:57623"/>
    </ligand>
</feature>
<feature type="binding site" evidence="3">
    <location>
        <position position="117"/>
    </location>
    <ligand>
        <name>dimethylallyl diphosphate</name>
        <dbReference type="ChEBI" id="CHEBI:57623"/>
    </ligand>
</feature>
<dbReference type="SFLD" id="SFLDG01162">
    <property type="entry name" value="I"/>
    <property type="match status" value="1"/>
</dbReference>
<gene>
    <name evidence="4" type="primary">sirD</name>
    <name evidence="4" type="ORF">LCER1_G001959</name>
</gene>
<feature type="binding site" evidence="3">
    <location>
        <position position="275"/>
    </location>
    <ligand>
        <name>dimethylallyl diphosphate</name>
        <dbReference type="ChEBI" id="CHEBI:57623"/>
    </ligand>
</feature>
<dbReference type="PIRSF" id="PIRSF000509">
    <property type="entry name" value="Trp_DMAT"/>
    <property type="match status" value="1"/>
</dbReference>
<dbReference type="CDD" id="cd13929">
    <property type="entry name" value="PT-DMATS_CymD"/>
    <property type="match status" value="1"/>
</dbReference>
<comment type="caution">
    <text evidence="4">The sequence shown here is derived from an EMBL/GenBank/DDBJ whole genome shotgun (WGS) entry which is preliminary data.</text>
</comment>
<dbReference type="Proteomes" id="UP000481288">
    <property type="component" value="Unassembled WGS sequence"/>
</dbReference>
<dbReference type="InterPro" id="IPR033964">
    <property type="entry name" value="ABBA"/>
</dbReference>
<organism evidence="4 5">
    <name type="scientific">Lachnellula cervina</name>
    <dbReference type="NCBI Taxonomy" id="1316786"/>
    <lineage>
        <taxon>Eukaryota</taxon>
        <taxon>Fungi</taxon>
        <taxon>Dikarya</taxon>
        <taxon>Ascomycota</taxon>
        <taxon>Pezizomycotina</taxon>
        <taxon>Leotiomycetes</taxon>
        <taxon>Helotiales</taxon>
        <taxon>Lachnaceae</taxon>
        <taxon>Lachnellula</taxon>
    </lineage>
</organism>
<dbReference type="InterPro" id="IPR017795">
    <property type="entry name" value="ABBA_NscD-like"/>
</dbReference>
<dbReference type="InterPro" id="IPR012148">
    <property type="entry name" value="ABBA_DMATS-like"/>
</dbReference>
<feature type="binding site" evidence="3">
    <location>
        <position position="277"/>
    </location>
    <ligand>
        <name>dimethylallyl diphosphate</name>
        <dbReference type="ChEBI" id="CHEBI:57623"/>
    </ligand>
</feature>
<accession>A0A7D8YSH7</accession>
<feature type="binding site" evidence="3">
    <location>
        <position position="351"/>
    </location>
    <ligand>
        <name>dimethylallyl diphosphate</name>
        <dbReference type="ChEBI" id="CHEBI:57623"/>
    </ligand>
</feature>
<feature type="binding site" evidence="3">
    <location>
        <position position="208"/>
    </location>
    <ligand>
        <name>L-tryptophan</name>
        <dbReference type="ChEBI" id="CHEBI:57912"/>
    </ligand>
</feature>
<dbReference type="GO" id="GO:0016765">
    <property type="term" value="F:transferase activity, transferring alkyl or aryl (other than methyl) groups"/>
    <property type="evidence" value="ECO:0007669"/>
    <property type="project" value="InterPro"/>
</dbReference>
<feature type="binding site" evidence="3">
    <location>
        <position position="273"/>
    </location>
    <ligand>
        <name>dimethylallyl diphosphate</name>
        <dbReference type="ChEBI" id="CHEBI:57623"/>
    </ligand>
</feature>
<dbReference type="Pfam" id="PF11991">
    <property type="entry name" value="Trp_DMAT"/>
    <property type="match status" value="1"/>
</dbReference>
<proteinExistence type="inferred from homology"/>
<dbReference type="PANTHER" id="PTHR40627">
    <property type="entry name" value="INDOLE PRENYLTRANSFERASE TDIB-RELATED"/>
    <property type="match status" value="1"/>
</dbReference>
<dbReference type="PANTHER" id="PTHR40627:SF4">
    <property type="entry name" value="PRENYLTRANSFERASE ASQH1-RELATED"/>
    <property type="match status" value="1"/>
</dbReference>
<evidence type="ECO:0000256" key="1">
    <source>
        <dbReference type="ARBA" id="ARBA00010209"/>
    </source>
</evidence>
<name>A0A7D8YSH7_9HELO</name>
<reference evidence="4 5" key="1">
    <citation type="submission" date="2018-05" db="EMBL/GenBank/DDBJ databases">
        <title>Whole genome sequencing for identification of molecular markers to develop diagnostic detection tools for the regulated plant pathogen Lachnellula willkommii.</title>
        <authorList>
            <person name="Giroux E."/>
            <person name="Bilodeau G."/>
        </authorList>
    </citation>
    <scope>NUCLEOTIDE SEQUENCE [LARGE SCALE GENOMIC DNA]</scope>
    <source>
        <strain evidence="4 5">CBS 625.97</strain>
    </source>
</reference>
<keyword evidence="2" id="KW-0808">Transferase</keyword>